<dbReference type="PANTHER" id="PTHR24189:SF50">
    <property type="entry name" value="ANKYRIN REPEAT AND SOCS BOX PROTEIN 2"/>
    <property type="match status" value="1"/>
</dbReference>
<dbReference type="RefSeq" id="XP_017884102.1">
    <property type="nucleotide sequence ID" value="XM_018028613.2"/>
</dbReference>
<evidence type="ECO:0000256" key="3">
    <source>
        <dbReference type="PROSITE-ProRule" id="PRU00023"/>
    </source>
</evidence>
<dbReference type="Pfam" id="PF12796">
    <property type="entry name" value="Ank_2"/>
    <property type="match status" value="3"/>
</dbReference>
<sequence>MEDNQKIVKLLVEDNVNVDTLDKNEQNVAPLVDRDKEYSIAADEILELEYFRNKNKEDNLKNAVCGSRRKCKYIVDSFLKYGFILSPQDANDYQLLSYAVEKGFLKVVEALLKLGADVNQLYESGKFNKRLTLLHIAAWTKQKEMARLLINYKADVNAKDGTDYVPMHYVVRNDDLKMSRLLLSNNAEIKDEPILLCIAIVNKCKPVIELLLQYGIDINCKDQFGMTALHTCVYYCANYEIPKLMLNEHAEIDSKTNTDVTMLDEGVRESNIGIVDILLKYNADVNCADGNGATPLHYSAKNGTMEICKLLVKKSANVDTKQNDGSTPLHLAAREGHMDIIEVLLNAGADINCTDLNGHTSLHECASLRRIDVAKFLLDHNADINSKSVQGDTPLHLSAINYNDDMCKLLISNGADVSSQGNDGSTPLHRAVKKGVVSIIEILVNFGADVHCRDQCGNTALHLASKRGEYDAVLTLIRHGSDINILNKQNYTPLHFALFLNNKTITIFVEHIIKMMTANLYLNPVIMSAFNTIYNPDTIQFEEKCKEELERMTKAKIINNISLRDILTKNRSQLLQYVRNKDIMQYLKLNNYAVKFPLYASIINNRFISGVERIKLLDEGVRVSHDFFRAFLVNRALPYICIEHIFGYLSNHDLKILIDVCTYVN</sequence>
<dbReference type="RefSeq" id="XP_026671364.1">
    <property type="nucleotide sequence ID" value="XM_026815563.1"/>
</dbReference>
<feature type="repeat" description="ANK" evidence="3">
    <location>
        <begin position="456"/>
        <end position="488"/>
    </location>
</feature>
<feature type="repeat" description="ANK" evidence="3">
    <location>
        <begin position="390"/>
        <end position="422"/>
    </location>
</feature>
<dbReference type="InterPro" id="IPR018272">
    <property type="entry name" value="PRANC_domain"/>
</dbReference>
<dbReference type="KEGG" id="ccal:108627401"/>
<dbReference type="AlphaFoldDB" id="A0AAJ7S4U8"/>
<organism evidence="5 12">
    <name type="scientific">Ceratina calcarata</name>
    <dbReference type="NCBI Taxonomy" id="156304"/>
    <lineage>
        <taxon>Eukaryota</taxon>
        <taxon>Metazoa</taxon>
        <taxon>Ecdysozoa</taxon>
        <taxon>Arthropoda</taxon>
        <taxon>Hexapoda</taxon>
        <taxon>Insecta</taxon>
        <taxon>Pterygota</taxon>
        <taxon>Neoptera</taxon>
        <taxon>Endopterygota</taxon>
        <taxon>Hymenoptera</taxon>
        <taxon>Apocrita</taxon>
        <taxon>Aculeata</taxon>
        <taxon>Apoidea</taxon>
        <taxon>Anthophila</taxon>
        <taxon>Apidae</taxon>
        <taxon>Ceratina</taxon>
        <taxon>Zadontomerus</taxon>
    </lineage>
</organism>
<evidence type="ECO:0000313" key="11">
    <source>
        <dbReference type="RefSeq" id="XP_026671365.1"/>
    </source>
</evidence>
<feature type="repeat" description="ANK" evidence="3">
    <location>
        <begin position="324"/>
        <end position="356"/>
    </location>
</feature>
<feature type="repeat" description="ANK" evidence="3">
    <location>
        <begin position="129"/>
        <end position="161"/>
    </location>
</feature>
<dbReference type="PROSITE" id="PS50088">
    <property type="entry name" value="ANK_REPEAT"/>
    <property type="match status" value="8"/>
</dbReference>
<dbReference type="PANTHER" id="PTHR24189">
    <property type="entry name" value="MYOTROPHIN"/>
    <property type="match status" value="1"/>
</dbReference>
<feature type="repeat" description="ANK" evidence="3">
    <location>
        <begin position="357"/>
        <end position="389"/>
    </location>
</feature>
<dbReference type="RefSeq" id="XP_026671367.1">
    <property type="nucleotide sequence ID" value="XM_026815566.1"/>
</dbReference>
<dbReference type="InterPro" id="IPR002110">
    <property type="entry name" value="Ankyrin_rpt"/>
</dbReference>
<evidence type="ECO:0000313" key="9">
    <source>
        <dbReference type="RefSeq" id="XP_017884103.1"/>
    </source>
</evidence>
<evidence type="ECO:0000313" key="8">
    <source>
        <dbReference type="RefSeq" id="XP_017884102.1"/>
    </source>
</evidence>
<proteinExistence type="predicted"/>
<dbReference type="Pfam" id="PF09372">
    <property type="entry name" value="PRANC"/>
    <property type="match status" value="1"/>
</dbReference>
<accession>A0AAJ7S4U8</accession>
<dbReference type="SUPFAM" id="SSF48403">
    <property type="entry name" value="Ankyrin repeat"/>
    <property type="match status" value="2"/>
</dbReference>
<dbReference type="RefSeq" id="XP_017884098.1">
    <property type="nucleotide sequence ID" value="XM_018028609.2"/>
</dbReference>
<dbReference type="RefSeq" id="XP_026671366.1">
    <property type="nucleotide sequence ID" value="XM_026815565.1"/>
</dbReference>
<evidence type="ECO:0000313" key="7">
    <source>
        <dbReference type="RefSeq" id="XP_017884099.1"/>
    </source>
</evidence>
<evidence type="ECO:0000313" key="14">
    <source>
        <dbReference type="RefSeq" id="XP_026671368.1"/>
    </source>
</evidence>
<dbReference type="Pfam" id="PF00023">
    <property type="entry name" value="Ank"/>
    <property type="match status" value="3"/>
</dbReference>
<evidence type="ECO:0000313" key="6">
    <source>
        <dbReference type="RefSeq" id="XP_017884098.1"/>
    </source>
</evidence>
<dbReference type="Gene3D" id="1.25.40.20">
    <property type="entry name" value="Ankyrin repeat-containing domain"/>
    <property type="match status" value="5"/>
</dbReference>
<evidence type="ECO:0000256" key="2">
    <source>
        <dbReference type="ARBA" id="ARBA00023043"/>
    </source>
</evidence>
<dbReference type="RefSeq" id="XP_017884103.1">
    <property type="nucleotide sequence ID" value="XM_018028614.2"/>
</dbReference>
<dbReference type="RefSeq" id="XP_017884099.1">
    <property type="nucleotide sequence ID" value="XM_018028610.2"/>
</dbReference>
<feature type="repeat" description="ANK" evidence="3">
    <location>
        <begin position="91"/>
        <end position="123"/>
    </location>
</feature>
<dbReference type="PROSITE" id="PS50297">
    <property type="entry name" value="ANK_REP_REGION"/>
    <property type="match status" value="8"/>
</dbReference>
<dbReference type="GeneID" id="108627401"/>
<keyword evidence="2 3" id="KW-0040">ANK repeat</keyword>
<dbReference type="Proteomes" id="UP000694925">
    <property type="component" value="Unplaced"/>
</dbReference>
<evidence type="ECO:0000313" key="12">
    <source>
        <dbReference type="RefSeq" id="XP_026671366.1"/>
    </source>
</evidence>
<name>A0AAJ7S4U8_9HYME</name>
<dbReference type="SMART" id="SM00248">
    <property type="entry name" value="ANK"/>
    <property type="match status" value="12"/>
</dbReference>
<evidence type="ECO:0000313" key="10">
    <source>
        <dbReference type="RefSeq" id="XP_026671364.1"/>
    </source>
</evidence>
<evidence type="ECO:0000313" key="5">
    <source>
        <dbReference type="Proteomes" id="UP000694925"/>
    </source>
</evidence>
<evidence type="ECO:0000256" key="1">
    <source>
        <dbReference type="ARBA" id="ARBA00022737"/>
    </source>
</evidence>
<reference evidence="6 7" key="1">
    <citation type="submission" date="2025-04" db="UniProtKB">
        <authorList>
            <consortium name="RefSeq"/>
        </authorList>
    </citation>
    <scope>IDENTIFICATION</scope>
    <source>
        <tissue evidence="6 7">Whole body</tissue>
    </source>
</reference>
<protein>
    <submittedName>
        <fullName evidence="6 7">Uncharacterized protein LOC108627401 isoform X1</fullName>
    </submittedName>
</protein>
<dbReference type="RefSeq" id="XP_026671365.1">
    <property type="nucleotide sequence ID" value="XM_026815564.1"/>
</dbReference>
<gene>
    <name evidence="6 7 8 9 10 11 12 13 14" type="primary">LOC108627401</name>
</gene>
<feature type="repeat" description="ANK" evidence="3">
    <location>
        <begin position="291"/>
        <end position="323"/>
    </location>
</feature>
<keyword evidence="5" id="KW-1185">Reference proteome</keyword>
<evidence type="ECO:0000259" key="4">
    <source>
        <dbReference type="Pfam" id="PF09372"/>
    </source>
</evidence>
<feature type="domain" description="PRANC" evidence="4">
    <location>
        <begin position="558"/>
        <end position="658"/>
    </location>
</feature>
<dbReference type="InterPro" id="IPR050745">
    <property type="entry name" value="Multifunctional_regulatory"/>
</dbReference>
<evidence type="ECO:0000313" key="13">
    <source>
        <dbReference type="RefSeq" id="XP_026671367.1"/>
    </source>
</evidence>
<feature type="repeat" description="ANK" evidence="3">
    <location>
        <begin position="423"/>
        <end position="455"/>
    </location>
</feature>
<keyword evidence="1" id="KW-0677">Repeat</keyword>
<dbReference type="PRINTS" id="PR01415">
    <property type="entry name" value="ANKYRIN"/>
</dbReference>
<dbReference type="InterPro" id="IPR036770">
    <property type="entry name" value="Ankyrin_rpt-contain_sf"/>
</dbReference>
<dbReference type="RefSeq" id="XP_026671368.1">
    <property type="nucleotide sequence ID" value="XM_026815567.1"/>
</dbReference>